<dbReference type="AlphaFoldDB" id="A0A387BW71"/>
<name>A0A387BW71_9MICO</name>
<dbReference type="SUPFAM" id="SSF53474">
    <property type="entry name" value="alpha/beta-Hydrolases"/>
    <property type="match status" value="1"/>
</dbReference>
<evidence type="ECO:0000313" key="2">
    <source>
        <dbReference type="EMBL" id="AYG05390.1"/>
    </source>
</evidence>
<keyword evidence="3" id="KW-1185">Reference proteome</keyword>
<feature type="domain" description="AB hydrolase-1" evidence="1">
    <location>
        <begin position="23"/>
        <end position="248"/>
    </location>
</feature>
<dbReference type="Pfam" id="PF12697">
    <property type="entry name" value="Abhydrolase_6"/>
    <property type="match status" value="1"/>
</dbReference>
<sequence>MGFASSNSSPAPHGAPSGGKPTIVLVHGAWADGSSFAPETAALQRDGYKVLVAPNPLRGVASDAAVLSAFLAQKTSGPVVLVGHSYGGAVISAAATGNANVKALVYIDAYAPDQGESTQDLTNAKPGSLLNVDPTTVFDFVLPTPDAGQGDWDAYIKTDHFKAVFAASLPTATTDALAAAQSPVTLGALATPFAGTPAWKTIPSYFFIGTEDKLLPPAEQLFMANRAHGKITQGRAPHLAMLADPTQVTGVILDAARSCQHGGR</sequence>
<dbReference type="Proteomes" id="UP000275069">
    <property type="component" value="Chromosome"/>
</dbReference>
<dbReference type="PANTHER" id="PTHR37017:SF11">
    <property type="entry name" value="ESTERASE_LIPASE_THIOESTERASE DOMAIN-CONTAINING PROTEIN"/>
    <property type="match status" value="1"/>
</dbReference>
<dbReference type="GO" id="GO:0016787">
    <property type="term" value="F:hydrolase activity"/>
    <property type="evidence" value="ECO:0007669"/>
    <property type="project" value="UniProtKB-KW"/>
</dbReference>
<reference evidence="2 3" key="1">
    <citation type="submission" date="2018-09" db="EMBL/GenBank/DDBJ databases">
        <title>Genome sequencing of strain 2DFW10M-5.</title>
        <authorList>
            <person name="Heo J."/>
            <person name="Kim S.-J."/>
            <person name="Kwon S.-W."/>
        </authorList>
    </citation>
    <scope>NUCLEOTIDE SEQUENCE [LARGE SCALE GENOMIC DNA]</scope>
    <source>
        <strain evidence="2 3">2DFW10M-5</strain>
    </source>
</reference>
<evidence type="ECO:0000259" key="1">
    <source>
        <dbReference type="Pfam" id="PF12697"/>
    </source>
</evidence>
<dbReference type="InterPro" id="IPR052897">
    <property type="entry name" value="Sec-Metab_Biosynth_Hydrolase"/>
</dbReference>
<dbReference type="InterPro" id="IPR000073">
    <property type="entry name" value="AB_hydrolase_1"/>
</dbReference>
<proteinExistence type="predicted"/>
<dbReference type="KEGG" id="gry:D7I44_11260"/>
<dbReference type="InterPro" id="IPR029058">
    <property type="entry name" value="AB_hydrolase_fold"/>
</dbReference>
<dbReference type="OrthoDB" id="9814966at2"/>
<dbReference type="PANTHER" id="PTHR37017">
    <property type="entry name" value="AB HYDROLASE-1 DOMAIN-CONTAINING PROTEIN-RELATED"/>
    <property type="match status" value="1"/>
</dbReference>
<evidence type="ECO:0000313" key="3">
    <source>
        <dbReference type="Proteomes" id="UP000275069"/>
    </source>
</evidence>
<gene>
    <name evidence="2" type="ORF">D7I44_11260</name>
</gene>
<accession>A0A387BW71</accession>
<keyword evidence="2" id="KW-0378">Hydrolase</keyword>
<dbReference type="Gene3D" id="3.40.50.1820">
    <property type="entry name" value="alpha/beta hydrolase"/>
    <property type="match status" value="1"/>
</dbReference>
<dbReference type="EMBL" id="CP032624">
    <property type="protein sequence ID" value="AYG05390.1"/>
    <property type="molecule type" value="Genomic_DNA"/>
</dbReference>
<protein>
    <submittedName>
        <fullName evidence="2">Alpha/beta hydrolase</fullName>
    </submittedName>
</protein>
<organism evidence="2 3">
    <name type="scientific">Gryllotalpicola protaetiae</name>
    <dbReference type="NCBI Taxonomy" id="2419771"/>
    <lineage>
        <taxon>Bacteria</taxon>
        <taxon>Bacillati</taxon>
        <taxon>Actinomycetota</taxon>
        <taxon>Actinomycetes</taxon>
        <taxon>Micrococcales</taxon>
        <taxon>Microbacteriaceae</taxon>
        <taxon>Gryllotalpicola</taxon>
    </lineage>
</organism>